<comment type="caution">
    <text evidence="2">The sequence shown here is derived from an EMBL/GenBank/DDBJ whole genome shotgun (WGS) entry which is preliminary data.</text>
</comment>
<proteinExistence type="predicted"/>
<dbReference type="Proteomes" id="UP000821866">
    <property type="component" value="Chromosome 2"/>
</dbReference>
<organism evidence="2 3">
    <name type="scientific">Rhipicephalus microplus</name>
    <name type="common">Cattle tick</name>
    <name type="synonym">Boophilus microplus</name>
    <dbReference type="NCBI Taxonomy" id="6941"/>
    <lineage>
        <taxon>Eukaryota</taxon>
        <taxon>Metazoa</taxon>
        <taxon>Ecdysozoa</taxon>
        <taxon>Arthropoda</taxon>
        <taxon>Chelicerata</taxon>
        <taxon>Arachnida</taxon>
        <taxon>Acari</taxon>
        <taxon>Parasitiformes</taxon>
        <taxon>Ixodida</taxon>
        <taxon>Ixodoidea</taxon>
        <taxon>Ixodidae</taxon>
        <taxon>Rhipicephalinae</taxon>
        <taxon>Rhipicephalus</taxon>
        <taxon>Boophilus</taxon>
    </lineage>
</organism>
<evidence type="ECO:0000256" key="1">
    <source>
        <dbReference type="SAM" id="MobiDB-lite"/>
    </source>
</evidence>
<name>A0A9J6EJB3_RHIMP</name>
<accession>A0A9J6EJB3</accession>
<sequence length="235" mass="25827">MDGLARTKRQRFSETHRKGHRGNEPQCETLPEDSFRLILARPPPAAGYYYWLGQRRGPQARMCSLTTSEGRDRASPGQQSGGGLPLWPLSETSCQSAASSPLGISRIPAELAFPSFSGVPEKPVRGGRRSVAAVARRTLPLPPNSVHAFLEKKRQAASLASIERRPAARRGSIGQGSPALPIYAPCSGDHEESRRQDQFEDEGTPRFFRKVLPNSVMHTCTRSKTTKKLPDGRTK</sequence>
<evidence type="ECO:0000313" key="2">
    <source>
        <dbReference type="EMBL" id="KAH8034438.1"/>
    </source>
</evidence>
<gene>
    <name evidence="2" type="ORF">HPB51_024261</name>
</gene>
<dbReference type="AlphaFoldDB" id="A0A9J6EJB3"/>
<protein>
    <submittedName>
        <fullName evidence="2">Uncharacterized protein</fullName>
    </submittedName>
</protein>
<feature type="region of interest" description="Disordered" evidence="1">
    <location>
        <begin position="167"/>
        <end position="206"/>
    </location>
</feature>
<feature type="compositionally biased region" description="Basic and acidic residues" evidence="1">
    <location>
        <begin position="188"/>
        <end position="198"/>
    </location>
</feature>
<reference evidence="2" key="2">
    <citation type="submission" date="2021-09" db="EMBL/GenBank/DDBJ databases">
        <authorList>
            <person name="Jia N."/>
            <person name="Wang J."/>
            <person name="Shi W."/>
            <person name="Du L."/>
            <person name="Sun Y."/>
            <person name="Zhan W."/>
            <person name="Jiang J."/>
            <person name="Wang Q."/>
            <person name="Zhang B."/>
            <person name="Ji P."/>
            <person name="Sakyi L.B."/>
            <person name="Cui X."/>
            <person name="Yuan T."/>
            <person name="Jiang B."/>
            <person name="Yang W."/>
            <person name="Lam T.T.-Y."/>
            <person name="Chang Q."/>
            <person name="Ding S."/>
            <person name="Wang X."/>
            <person name="Zhu J."/>
            <person name="Ruan X."/>
            <person name="Zhao L."/>
            <person name="Wei J."/>
            <person name="Que T."/>
            <person name="Du C."/>
            <person name="Cheng J."/>
            <person name="Dai P."/>
            <person name="Han X."/>
            <person name="Huang E."/>
            <person name="Gao Y."/>
            <person name="Liu J."/>
            <person name="Shao H."/>
            <person name="Ye R."/>
            <person name="Li L."/>
            <person name="Wei W."/>
            <person name="Wang X."/>
            <person name="Wang C."/>
            <person name="Huo Q."/>
            <person name="Li W."/>
            <person name="Guo W."/>
            <person name="Chen H."/>
            <person name="Chen S."/>
            <person name="Zhou L."/>
            <person name="Zhou L."/>
            <person name="Ni X."/>
            <person name="Tian J."/>
            <person name="Zhou Y."/>
            <person name="Sheng Y."/>
            <person name="Liu T."/>
            <person name="Pan Y."/>
            <person name="Xia L."/>
            <person name="Li J."/>
            <person name="Zhao F."/>
            <person name="Cao W."/>
        </authorList>
    </citation>
    <scope>NUCLEOTIDE SEQUENCE</scope>
    <source>
        <strain evidence="2">Rmic-2018</strain>
        <tissue evidence="2">Larvae</tissue>
    </source>
</reference>
<feature type="compositionally biased region" description="Basic residues" evidence="1">
    <location>
        <begin position="1"/>
        <end position="10"/>
    </location>
</feature>
<reference evidence="2" key="1">
    <citation type="journal article" date="2020" name="Cell">
        <title>Large-Scale Comparative Analyses of Tick Genomes Elucidate Their Genetic Diversity and Vector Capacities.</title>
        <authorList>
            <consortium name="Tick Genome and Microbiome Consortium (TIGMIC)"/>
            <person name="Jia N."/>
            <person name="Wang J."/>
            <person name="Shi W."/>
            <person name="Du L."/>
            <person name="Sun Y."/>
            <person name="Zhan W."/>
            <person name="Jiang J.F."/>
            <person name="Wang Q."/>
            <person name="Zhang B."/>
            <person name="Ji P."/>
            <person name="Bell-Sakyi L."/>
            <person name="Cui X.M."/>
            <person name="Yuan T.T."/>
            <person name="Jiang B.G."/>
            <person name="Yang W.F."/>
            <person name="Lam T.T."/>
            <person name="Chang Q.C."/>
            <person name="Ding S.J."/>
            <person name="Wang X.J."/>
            <person name="Zhu J.G."/>
            <person name="Ruan X.D."/>
            <person name="Zhao L."/>
            <person name="Wei J.T."/>
            <person name="Ye R.Z."/>
            <person name="Que T.C."/>
            <person name="Du C.H."/>
            <person name="Zhou Y.H."/>
            <person name="Cheng J.X."/>
            <person name="Dai P.F."/>
            <person name="Guo W.B."/>
            <person name="Han X.H."/>
            <person name="Huang E.J."/>
            <person name="Li L.F."/>
            <person name="Wei W."/>
            <person name="Gao Y.C."/>
            <person name="Liu J.Z."/>
            <person name="Shao H.Z."/>
            <person name="Wang X."/>
            <person name="Wang C.C."/>
            <person name="Yang T.C."/>
            <person name="Huo Q.B."/>
            <person name="Li W."/>
            <person name="Chen H.Y."/>
            <person name="Chen S.E."/>
            <person name="Zhou L.G."/>
            <person name="Ni X.B."/>
            <person name="Tian J.H."/>
            <person name="Sheng Y."/>
            <person name="Liu T."/>
            <person name="Pan Y.S."/>
            <person name="Xia L.Y."/>
            <person name="Li J."/>
            <person name="Zhao F."/>
            <person name="Cao W.C."/>
        </authorList>
    </citation>
    <scope>NUCLEOTIDE SEQUENCE</scope>
    <source>
        <strain evidence="2">Rmic-2018</strain>
    </source>
</reference>
<evidence type="ECO:0000313" key="3">
    <source>
        <dbReference type="Proteomes" id="UP000821866"/>
    </source>
</evidence>
<feature type="region of interest" description="Disordered" evidence="1">
    <location>
        <begin position="65"/>
        <end position="89"/>
    </location>
</feature>
<feature type="region of interest" description="Disordered" evidence="1">
    <location>
        <begin position="1"/>
        <end position="27"/>
    </location>
</feature>
<dbReference type="EMBL" id="JABSTU010000004">
    <property type="protein sequence ID" value="KAH8034438.1"/>
    <property type="molecule type" value="Genomic_DNA"/>
</dbReference>
<keyword evidence="3" id="KW-1185">Reference proteome</keyword>